<feature type="region of interest" description="Disordered" evidence="1">
    <location>
        <begin position="1"/>
        <end position="52"/>
    </location>
</feature>
<evidence type="ECO:0000256" key="1">
    <source>
        <dbReference type="SAM" id="MobiDB-lite"/>
    </source>
</evidence>
<sequence>LQAKFERSRFSSPRVTPINSEEPGKEKTSDNASREASETPKTSLNNAFTSKIPKEREKGNYSSIRFEMQLSGCTLQILQILQLFAIIKMSISETVRIHGLLACGGIPVLGARLKLYDASAY</sequence>
<name>A0A0R3RDF1_9BILA</name>
<feature type="compositionally biased region" description="Polar residues" evidence="1">
    <location>
        <begin position="10"/>
        <end position="19"/>
    </location>
</feature>
<dbReference type="AlphaFoldDB" id="A0A0R3RDF1"/>
<accession>A0A0R3RDF1</accession>
<protein>
    <submittedName>
        <fullName evidence="2">RMI1_N domain-containing protein</fullName>
    </submittedName>
</protein>
<proteinExistence type="predicted"/>
<feature type="compositionally biased region" description="Polar residues" evidence="1">
    <location>
        <begin position="39"/>
        <end position="49"/>
    </location>
</feature>
<reference evidence="2" key="1">
    <citation type="submission" date="2017-02" db="UniProtKB">
        <authorList>
            <consortium name="WormBaseParasite"/>
        </authorList>
    </citation>
    <scope>IDENTIFICATION</scope>
</reference>
<dbReference type="WBParaSite" id="BTMF_0001807401-mRNA-1">
    <property type="protein sequence ID" value="BTMF_0001807401-mRNA-1"/>
    <property type="gene ID" value="BTMF_0001807401"/>
</dbReference>
<feature type="compositionally biased region" description="Basic and acidic residues" evidence="1">
    <location>
        <begin position="22"/>
        <end position="38"/>
    </location>
</feature>
<organism evidence="2">
    <name type="scientific">Brugia timori</name>
    <dbReference type="NCBI Taxonomy" id="42155"/>
    <lineage>
        <taxon>Eukaryota</taxon>
        <taxon>Metazoa</taxon>
        <taxon>Ecdysozoa</taxon>
        <taxon>Nematoda</taxon>
        <taxon>Chromadorea</taxon>
        <taxon>Rhabditida</taxon>
        <taxon>Spirurina</taxon>
        <taxon>Spiruromorpha</taxon>
        <taxon>Filarioidea</taxon>
        <taxon>Onchocercidae</taxon>
        <taxon>Brugia</taxon>
    </lineage>
</organism>
<evidence type="ECO:0000313" key="2">
    <source>
        <dbReference type="WBParaSite" id="BTMF_0001807401-mRNA-1"/>
    </source>
</evidence>